<keyword evidence="4" id="KW-1185">Reference proteome</keyword>
<evidence type="ECO:0000313" key="4">
    <source>
        <dbReference type="Proteomes" id="UP000194003"/>
    </source>
</evidence>
<keyword evidence="3" id="KW-0812">Transmembrane</keyword>
<organism evidence="3 4">
    <name type="scientific">Magnetofaba australis IT-1</name>
    <dbReference type="NCBI Taxonomy" id="1434232"/>
    <lineage>
        <taxon>Bacteria</taxon>
        <taxon>Pseudomonadati</taxon>
        <taxon>Pseudomonadota</taxon>
        <taxon>Magnetococcia</taxon>
        <taxon>Magnetococcales</taxon>
        <taxon>Magnetococcaceae</taxon>
        <taxon>Magnetofaba</taxon>
    </lineage>
</organism>
<evidence type="ECO:0000256" key="1">
    <source>
        <dbReference type="SAM" id="SignalP"/>
    </source>
</evidence>
<comment type="caution">
    <text evidence="3">The sequence shown here is derived from an EMBL/GenBank/DDBJ whole genome shotgun (WGS) entry which is preliminary data.</text>
</comment>
<proteinExistence type="predicted"/>
<dbReference type="GO" id="GO:0020037">
    <property type="term" value="F:heme binding"/>
    <property type="evidence" value="ECO:0007669"/>
    <property type="project" value="InterPro"/>
</dbReference>
<dbReference type="SUPFAM" id="SSF46626">
    <property type="entry name" value="Cytochrome c"/>
    <property type="match status" value="1"/>
</dbReference>
<dbReference type="EMBL" id="LVJN01000015">
    <property type="protein sequence ID" value="OSM06795.1"/>
    <property type="molecule type" value="Genomic_DNA"/>
</dbReference>
<dbReference type="Pfam" id="PF07635">
    <property type="entry name" value="PSCyt1"/>
    <property type="match status" value="1"/>
</dbReference>
<accession>A0A1Y2KAG0</accession>
<dbReference type="InterPro" id="IPR011429">
    <property type="entry name" value="Cyt_c_Planctomycete-type"/>
</dbReference>
<reference evidence="3 4" key="1">
    <citation type="journal article" date="2016" name="BMC Genomics">
        <title>Combined genomic and structural analyses of a cultured magnetotactic bacterium reveals its niche adaptation to a dynamic environment.</title>
        <authorList>
            <person name="Araujo A.C."/>
            <person name="Morillo V."/>
            <person name="Cypriano J."/>
            <person name="Teixeira L.C."/>
            <person name="Leao P."/>
            <person name="Lyra S."/>
            <person name="Almeida L.G."/>
            <person name="Bazylinski D.A."/>
            <person name="Vasconcellos A.T."/>
            <person name="Abreu F."/>
            <person name="Lins U."/>
        </authorList>
    </citation>
    <scope>NUCLEOTIDE SEQUENCE [LARGE SCALE GENOMIC DNA]</scope>
    <source>
        <strain evidence="3 4">IT-1</strain>
    </source>
</reference>
<keyword evidence="3" id="KW-0472">Membrane</keyword>
<dbReference type="GO" id="GO:0009055">
    <property type="term" value="F:electron transfer activity"/>
    <property type="evidence" value="ECO:0007669"/>
    <property type="project" value="InterPro"/>
</dbReference>
<dbReference type="PANTHER" id="PTHR35889:SF3">
    <property type="entry name" value="F-BOX DOMAIN-CONTAINING PROTEIN"/>
    <property type="match status" value="1"/>
</dbReference>
<dbReference type="AlphaFoldDB" id="A0A1Y2KAG0"/>
<dbReference type="PANTHER" id="PTHR35889">
    <property type="entry name" value="CYCLOINULO-OLIGOSACCHARIDE FRUCTANOTRANSFERASE-RELATED"/>
    <property type="match status" value="1"/>
</dbReference>
<dbReference type="InterPro" id="IPR036909">
    <property type="entry name" value="Cyt_c-like_dom_sf"/>
</dbReference>
<dbReference type="Proteomes" id="UP000194003">
    <property type="component" value="Unassembled WGS sequence"/>
</dbReference>
<feature type="domain" description="Cytochrome C Planctomycete-type" evidence="2">
    <location>
        <begin position="50"/>
        <end position="107"/>
    </location>
</feature>
<protein>
    <submittedName>
        <fullName evidence="3">Putative transmembrane region and signal peptide prediction</fullName>
    </submittedName>
</protein>
<gene>
    <name evidence="3" type="ORF">MAIT1_00339</name>
</gene>
<evidence type="ECO:0000313" key="3">
    <source>
        <dbReference type="EMBL" id="OSM06795.1"/>
    </source>
</evidence>
<feature type="signal peptide" evidence="1">
    <location>
        <begin position="1"/>
        <end position="29"/>
    </location>
</feature>
<name>A0A1Y2KAG0_9PROT</name>
<evidence type="ECO:0000259" key="2">
    <source>
        <dbReference type="Pfam" id="PF07635"/>
    </source>
</evidence>
<dbReference type="STRING" id="1434232.MAIT1_00339"/>
<feature type="chain" id="PRO_5012530968" evidence="1">
    <location>
        <begin position="30"/>
        <end position="132"/>
    </location>
</feature>
<sequence>MLEMNVSKYIVRFLGAVGLFLGLTGASMAAGANNMVSYKEDVYPIIQYRCLGCHKAGGAGEMASGLNMETYEGLMKGTKHGAVIMPHNALASTLVRLITGEAAIRMPHNAKRLSSCEISTWKRWILQGAKDN</sequence>
<keyword evidence="1" id="KW-0732">Signal</keyword>